<reference evidence="1 2" key="1">
    <citation type="submission" date="2021-06" db="EMBL/GenBank/DDBJ databases">
        <title>Caerostris extrusa draft genome.</title>
        <authorList>
            <person name="Kono N."/>
            <person name="Arakawa K."/>
        </authorList>
    </citation>
    <scope>NUCLEOTIDE SEQUENCE [LARGE SCALE GENOMIC DNA]</scope>
</reference>
<proteinExistence type="predicted"/>
<organism evidence="1 2">
    <name type="scientific">Caerostris extrusa</name>
    <name type="common">Bark spider</name>
    <name type="synonym">Caerostris bankana</name>
    <dbReference type="NCBI Taxonomy" id="172846"/>
    <lineage>
        <taxon>Eukaryota</taxon>
        <taxon>Metazoa</taxon>
        <taxon>Ecdysozoa</taxon>
        <taxon>Arthropoda</taxon>
        <taxon>Chelicerata</taxon>
        <taxon>Arachnida</taxon>
        <taxon>Araneae</taxon>
        <taxon>Araneomorphae</taxon>
        <taxon>Entelegynae</taxon>
        <taxon>Araneoidea</taxon>
        <taxon>Araneidae</taxon>
        <taxon>Caerostris</taxon>
    </lineage>
</organism>
<accession>A0AAV4N189</accession>
<gene>
    <name evidence="1" type="ORF">CEXT_323011</name>
</gene>
<sequence length="98" mass="10654">MATISTLFREVLYYIHAGEEAGINNRKMLLPLTQTGVGGGTEGGAGPFAVELFLAGCHPVDSWESSLLQGGEVLDNEEQIKGGIQVHEYLFRSMDIDR</sequence>
<keyword evidence="2" id="KW-1185">Reference proteome</keyword>
<name>A0AAV4N189_CAEEX</name>
<dbReference type="Proteomes" id="UP001054945">
    <property type="component" value="Unassembled WGS sequence"/>
</dbReference>
<evidence type="ECO:0000313" key="1">
    <source>
        <dbReference type="EMBL" id="GIX78592.1"/>
    </source>
</evidence>
<protein>
    <submittedName>
        <fullName evidence="1">Uncharacterized protein</fullName>
    </submittedName>
</protein>
<dbReference type="EMBL" id="BPLR01020429">
    <property type="protein sequence ID" value="GIX78592.1"/>
    <property type="molecule type" value="Genomic_DNA"/>
</dbReference>
<evidence type="ECO:0000313" key="2">
    <source>
        <dbReference type="Proteomes" id="UP001054945"/>
    </source>
</evidence>
<dbReference type="AlphaFoldDB" id="A0AAV4N189"/>
<comment type="caution">
    <text evidence="1">The sequence shown here is derived from an EMBL/GenBank/DDBJ whole genome shotgun (WGS) entry which is preliminary data.</text>
</comment>